<name>A0A8H6SBM8_MYCCL</name>
<accession>A0A8H6SBM8</accession>
<keyword evidence="3" id="KW-1185">Reference proteome</keyword>
<feature type="compositionally biased region" description="Basic and acidic residues" evidence="1">
    <location>
        <begin position="345"/>
        <end position="359"/>
    </location>
</feature>
<comment type="caution">
    <text evidence="2">The sequence shown here is derived from an EMBL/GenBank/DDBJ whole genome shotgun (WGS) entry which is preliminary data.</text>
</comment>
<feature type="region of interest" description="Disordered" evidence="1">
    <location>
        <begin position="425"/>
        <end position="455"/>
    </location>
</feature>
<gene>
    <name evidence="2" type="ORF">HMN09_01120900</name>
</gene>
<evidence type="ECO:0008006" key="4">
    <source>
        <dbReference type="Google" id="ProtNLM"/>
    </source>
</evidence>
<dbReference type="AlphaFoldDB" id="A0A8H6SBM8"/>
<feature type="compositionally biased region" description="Low complexity" evidence="1">
    <location>
        <begin position="62"/>
        <end position="75"/>
    </location>
</feature>
<reference evidence="2" key="1">
    <citation type="submission" date="2020-05" db="EMBL/GenBank/DDBJ databases">
        <title>Mycena genomes resolve the evolution of fungal bioluminescence.</title>
        <authorList>
            <person name="Tsai I.J."/>
        </authorList>
    </citation>
    <scope>NUCLEOTIDE SEQUENCE</scope>
    <source>
        <strain evidence="2">110903Hualien_Pintung</strain>
    </source>
</reference>
<evidence type="ECO:0000313" key="3">
    <source>
        <dbReference type="Proteomes" id="UP000613580"/>
    </source>
</evidence>
<dbReference type="Proteomes" id="UP000613580">
    <property type="component" value="Unassembled WGS sequence"/>
</dbReference>
<dbReference type="EMBL" id="JACAZE010000018">
    <property type="protein sequence ID" value="KAF7295781.1"/>
    <property type="molecule type" value="Genomic_DNA"/>
</dbReference>
<dbReference type="OrthoDB" id="3266275at2759"/>
<protein>
    <recommendedName>
        <fullName evidence="4">No apical meristem-associated C-terminal domain-containing protein</fullName>
    </recommendedName>
</protein>
<sequence>MKANFFIVRMRSRISLMRSAMCMPLQPVQSPFQHLFTMLMGFVGELSTTLIHAKIIPVRKSAAARSAAKPAPAKPKTGKRKKGDGSDVEVQEAPAPKKDKAPGPPMPEALQKDPFGNLGEDKTTSLFTFIKSDPVALAVLYPKSGQNVSTQNNGGKNASHVHFELFKKVFGPIDPIYDTYLTWLGGQTAKQRAVVGDKVKNRLKAVEKMAEVIDAKMNGTGDAKKDCPWYDDIKSFVAERPKKGNVTTGNSTSSDYLSVADNTGRGRKKSSPIPPSTTPAVASQSSVAPDTHENSDDEAGDAPISDDEKPKKKRAKPSPFQPASEPTVPAKQKGKQTEFSAMLEQESKMQRDQMKLAQKDAEAEIIRGRAAEKQAEARHLREKRKDKDADFKRGLELLGAEATYGREAMQQRFPHMYANMAPAGPSNTASMHSPAPSHQSLHMSVSSSPAPSQHGYVTVDQDGFPVVDGVNYGTGWNGSGSYNNAAGF</sequence>
<feature type="region of interest" description="Disordered" evidence="1">
    <location>
        <begin position="242"/>
        <end position="359"/>
    </location>
</feature>
<feature type="compositionally biased region" description="Polar residues" evidence="1">
    <location>
        <begin position="245"/>
        <end position="256"/>
    </location>
</feature>
<evidence type="ECO:0000256" key="1">
    <source>
        <dbReference type="SAM" id="MobiDB-lite"/>
    </source>
</evidence>
<feature type="compositionally biased region" description="Low complexity" evidence="1">
    <location>
        <begin position="437"/>
        <end position="448"/>
    </location>
</feature>
<evidence type="ECO:0000313" key="2">
    <source>
        <dbReference type="EMBL" id="KAF7295781.1"/>
    </source>
</evidence>
<proteinExistence type="predicted"/>
<feature type="region of interest" description="Disordered" evidence="1">
    <location>
        <begin position="62"/>
        <end position="118"/>
    </location>
</feature>
<organism evidence="2 3">
    <name type="scientific">Mycena chlorophos</name>
    <name type="common">Agaric fungus</name>
    <name type="synonym">Agaricus chlorophos</name>
    <dbReference type="NCBI Taxonomy" id="658473"/>
    <lineage>
        <taxon>Eukaryota</taxon>
        <taxon>Fungi</taxon>
        <taxon>Dikarya</taxon>
        <taxon>Basidiomycota</taxon>
        <taxon>Agaricomycotina</taxon>
        <taxon>Agaricomycetes</taxon>
        <taxon>Agaricomycetidae</taxon>
        <taxon>Agaricales</taxon>
        <taxon>Marasmiineae</taxon>
        <taxon>Mycenaceae</taxon>
        <taxon>Mycena</taxon>
    </lineage>
</organism>